<keyword evidence="1" id="KW-0547">Nucleotide-binding</keyword>
<evidence type="ECO:0000256" key="1">
    <source>
        <dbReference type="ARBA" id="ARBA00022741"/>
    </source>
</evidence>
<evidence type="ECO:0000313" key="6">
    <source>
        <dbReference type="EMBL" id="KAK9838713.1"/>
    </source>
</evidence>
<dbReference type="InterPro" id="IPR001310">
    <property type="entry name" value="Histidine_triad_HIT"/>
</dbReference>
<dbReference type="Proteomes" id="UP001438707">
    <property type="component" value="Unassembled WGS sequence"/>
</dbReference>
<dbReference type="GO" id="GO:0047627">
    <property type="term" value="F:adenylylsulfatase activity"/>
    <property type="evidence" value="ECO:0007669"/>
    <property type="project" value="UniProtKB-ARBA"/>
</dbReference>
<evidence type="ECO:0000256" key="2">
    <source>
        <dbReference type="ARBA" id="ARBA00022801"/>
    </source>
</evidence>
<dbReference type="SUPFAM" id="SSF54197">
    <property type="entry name" value="HIT-like"/>
    <property type="match status" value="1"/>
</dbReference>
<reference evidence="6 7" key="1">
    <citation type="journal article" date="2024" name="Nat. Commun.">
        <title>Phylogenomics reveals the evolutionary origins of lichenization in chlorophyte algae.</title>
        <authorList>
            <person name="Puginier C."/>
            <person name="Libourel C."/>
            <person name="Otte J."/>
            <person name="Skaloud P."/>
            <person name="Haon M."/>
            <person name="Grisel S."/>
            <person name="Petersen M."/>
            <person name="Berrin J.G."/>
            <person name="Delaux P.M."/>
            <person name="Dal Grande F."/>
            <person name="Keller J."/>
        </authorList>
    </citation>
    <scope>NUCLEOTIDE SEQUENCE [LARGE SCALE GENOMIC DNA]</scope>
    <source>
        <strain evidence="6 7">SAG 2145</strain>
    </source>
</reference>
<protein>
    <recommendedName>
        <fullName evidence="5">HIT domain-containing protein</fullName>
    </recommendedName>
</protein>
<name>A0AAW1RZF2_9CHLO</name>
<keyword evidence="2" id="KW-0378">Hydrolase</keyword>
<evidence type="ECO:0000259" key="5">
    <source>
        <dbReference type="PROSITE" id="PS51084"/>
    </source>
</evidence>
<evidence type="ECO:0000256" key="4">
    <source>
        <dbReference type="PROSITE-ProRule" id="PRU00464"/>
    </source>
</evidence>
<sequence length="141" mass="15974">MLQTGLPRPCPFCDIVQKRPGSTKTIWEDDTLLAFRDRTPAAKEHLLIIPKRHIPTVKSLTREDYQLVLSMGQVGESLIQECALGSGSKFGFHTPPFNSVDHLHLHCFALPHMPAWKGLKYMERPSFNFVPLGTVLERLKP</sequence>
<dbReference type="PANTHER" id="PTHR12486">
    <property type="entry name" value="APRATAXIN-RELATED"/>
    <property type="match status" value="1"/>
</dbReference>
<comment type="caution">
    <text evidence="6">The sequence shown here is derived from an EMBL/GenBank/DDBJ whole genome shotgun (WGS) entry which is preliminary data.</text>
</comment>
<organism evidence="6 7">
    <name type="scientific">Apatococcus lobatus</name>
    <dbReference type="NCBI Taxonomy" id="904363"/>
    <lineage>
        <taxon>Eukaryota</taxon>
        <taxon>Viridiplantae</taxon>
        <taxon>Chlorophyta</taxon>
        <taxon>core chlorophytes</taxon>
        <taxon>Trebouxiophyceae</taxon>
        <taxon>Chlorellales</taxon>
        <taxon>Chlorellaceae</taxon>
        <taxon>Apatococcus</taxon>
    </lineage>
</organism>
<proteinExistence type="predicted"/>
<dbReference type="InterPro" id="IPR011146">
    <property type="entry name" value="HIT-like"/>
</dbReference>
<keyword evidence="7" id="KW-1185">Reference proteome</keyword>
<dbReference type="InterPro" id="IPR036265">
    <property type="entry name" value="HIT-like_sf"/>
</dbReference>
<dbReference type="PANTHER" id="PTHR12486:SF5">
    <property type="entry name" value="ADENOSINE 5'-MONOPHOSPHORAMIDASE HINT3"/>
    <property type="match status" value="1"/>
</dbReference>
<dbReference type="EMBL" id="JALJOS010000005">
    <property type="protein sequence ID" value="KAK9838713.1"/>
    <property type="molecule type" value="Genomic_DNA"/>
</dbReference>
<feature type="short sequence motif" description="Histidine triad motif" evidence="4">
    <location>
        <begin position="102"/>
        <end position="106"/>
    </location>
</feature>
<dbReference type="Gene3D" id="3.30.428.10">
    <property type="entry name" value="HIT-like"/>
    <property type="match status" value="1"/>
</dbReference>
<dbReference type="Pfam" id="PF11969">
    <property type="entry name" value="DcpS_C"/>
    <property type="match status" value="1"/>
</dbReference>
<evidence type="ECO:0000256" key="3">
    <source>
        <dbReference type="PIRSR" id="PIRSR601310-1"/>
    </source>
</evidence>
<dbReference type="GO" id="GO:0000166">
    <property type="term" value="F:nucleotide binding"/>
    <property type="evidence" value="ECO:0007669"/>
    <property type="project" value="UniProtKB-KW"/>
</dbReference>
<dbReference type="PROSITE" id="PS51084">
    <property type="entry name" value="HIT_2"/>
    <property type="match status" value="1"/>
</dbReference>
<feature type="active site" description="Tele-AMP-histidine intermediate" evidence="3">
    <location>
        <position position="106"/>
    </location>
</feature>
<feature type="domain" description="HIT" evidence="5">
    <location>
        <begin position="11"/>
        <end position="121"/>
    </location>
</feature>
<gene>
    <name evidence="6" type="ORF">WJX74_001870</name>
</gene>
<dbReference type="PRINTS" id="PR00332">
    <property type="entry name" value="HISTRIAD"/>
</dbReference>
<dbReference type="AlphaFoldDB" id="A0AAW1RZF2"/>
<evidence type="ECO:0000313" key="7">
    <source>
        <dbReference type="Proteomes" id="UP001438707"/>
    </source>
</evidence>
<accession>A0AAW1RZF2</accession>